<dbReference type="EMBL" id="NSJE01000003">
    <property type="protein sequence ID" value="PAT43794.1"/>
    <property type="molecule type" value="Genomic_DNA"/>
</dbReference>
<evidence type="ECO:0000313" key="3">
    <source>
        <dbReference type="Proteomes" id="UP000218439"/>
    </source>
</evidence>
<sequence length="148" mass="15848">MPDTRTPETTPSNDAYTFGAWPRLSSWWAIAAVLSALVLLIAPGQLPVTLYKLNLIALAAVAGYWIDRAIFPYARPDLQALDLLRPRDTTPLYEAPMDSSADAAEGECIGTVLLEAAPNYAPLHFLAAVMVRRSLIVAATVLAVALGA</sequence>
<feature type="transmembrane region" description="Helical" evidence="1">
    <location>
        <begin position="49"/>
        <end position="66"/>
    </location>
</feature>
<dbReference type="Pfam" id="PF13272">
    <property type="entry name" value="Holin_2-3"/>
    <property type="match status" value="1"/>
</dbReference>
<keyword evidence="1" id="KW-1133">Transmembrane helix</keyword>
<evidence type="ECO:0000313" key="2">
    <source>
        <dbReference type="EMBL" id="PAT43794.1"/>
    </source>
</evidence>
<comment type="caution">
    <text evidence="2">The sequence shown here is derived from an EMBL/GenBank/DDBJ whole genome shotgun (WGS) entry which is preliminary data.</text>
</comment>
<feature type="transmembrane region" description="Helical" evidence="1">
    <location>
        <begin position="20"/>
        <end position="42"/>
    </location>
</feature>
<protein>
    <submittedName>
        <fullName evidence="2">Uncharacterized protein</fullName>
    </submittedName>
</protein>
<organism evidence="2 3">
    <name type="scientific">Vandammella animalimorsus</name>
    <dbReference type="NCBI Taxonomy" id="2029117"/>
    <lineage>
        <taxon>Bacteria</taxon>
        <taxon>Pseudomonadati</taxon>
        <taxon>Pseudomonadota</taxon>
        <taxon>Betaproteobacteria</taxon>
        <taxon>Burkholderiales</taxon>
        <taxon>Comamonadaceae</taxon>
        <taxon>Vandammella</taxon>
    </lineage>
</organism>
<dbReference type="Proteomes" id="UP000218439">
    <property type="component" value="Unassembled WGS sequence"/>
</dbReference>
<feature type="transmembrane region" description="Helical" evidence="1">
    <location>
        <begin position="123"/>
        <end position="146"/>
    </location>
</feature>
<proteinExistence type="predicted"/>
<keyword evidence="1" id="KW-0472">Membrane</keyword>
<dbReference type="RefSeq" id="WP_095551196.1">
    <property type="nucleotide sequence ID" value="NZ_NSJE01000003.1"/>
</dbReference>
<evidence type="ECO:0000256" key="1">
    <source>
        <dbReference type="SAM" id="Phobius"/>
    </source>
</evidence>
<keyword evidence="1" id="KW-0812">Transmembrane</keyword>
<dbReference type="InterPro" id="IPR025140">
    <property type="entry name" value="Holin_2-3"/>
</dbReference>
<accession>A0A2A2B194</accession>
<gene>
    <name evidence="2" type="ORF">CK621_02870</name>
</gene>
<dbReference type="AlphaFoldDB" id="A0A2A2B194"/>
<reference evidence="2 3" key="1">
    <citation type="submission" date="2017-08" db="EMBL/GenBank/DDBJ databases">
        <title>WGS of Clinical strains of the CDC Group NO-1 linked to zoonotic infections in humans.</title>
        <authorList>
            <person name="Bernier A.-M."/>
            <person name="Bernard K."/>
        </authorList>
    </citation>
    <scope>NUCLEOTIDE SEQUENCE [LARGE SCALE GENOMIC DNA]</scope>
    <source>
        <strain evidence="2 3">NML120219</strain>
    </source>
</reference>
<name>A0A2A2B194_9BURK</name>